<dbReference type="EMBL" id="JABGBP010000142">
    <property type="protein sequence ID" value="NOL60028.1"/>
    <property type="molecule type" value="Genomic_DNA"/>
</dbReference>
<reference evidence="2 4" key="1">
    <citation type="submission" date="2011-10" db="EMBL/GenBank/DDBJ databases">
        <title>Metabolic and evolutionary patterns in the extreme acidophile Ferroplasma acidiphilum.</title>
        <authorList>
            <person name="Golyshina O.V."/>
            <person name="Kozyavkin S.A."/>
            <person name="Tatusov R.L."/>
            <person name="Slesarev A.I."/>
            <person name="Golyshin P.N."/>
        </authorList>
    </citation>
    <scope>NUCLEOTIDE SEQUENCE [LARGE SCALE GENOMIC DNA]</scope>
    <source>
        <strain evidence="2">Berkeley</strain>
        <strain evidence="4">Y</strain>
    </source>
</reference>
<dbReference type="RefSeq" id="WP_009887626.1">
    <property type="nucleotide sequence ID" value="NZ_CP015363.1"/>
</dbReference>
<accession>A0A1V0N307</accession>
<feature type="region of interest" description="Disordered" evidence="1">
    <location>
        <begin position="21"/>
        <end position="48"/>
    </location>
</feature>
<feature type="compositionally biased region" description="Basic and acidic residues" evidence="1">
    <location>
        <begin position="21"/>
        <end position="31"/>
    </location>
</feature>
<evidence type="ECO:0000313" key="5">
    <source>
        <dbReference type="Proteomes" id="UP000546917"/>
    </source>
</evidence>
<dbReference type="Proteomes" id="UP000546917">
    <property type="component" value="Unassembled WGS sequence"/>
</dbReference>
<dbReference type="Proteomes" id="UP000192050">
    <property type="component" value="Chromosome"/>
</dbReference>
<dbReference type="GeneID" id="58788987"/>
<evidence type="ECO:0000313" key="4">
    <source>
        <dbReference type="Proteomes" id="UP000192050"/>
    </source>
</evidence>
<organism evidence="2 4">
    <name type="scientific">Ferroplasma acidiphilum</name>
    <dbReference type="NCBI Taxonomy" id="74969"/>
    <lineage>
        <taxon>Archaea</taxon>
        <taxon>Methanobacteriati</taxon>
        <taxon>Thermoplasmatota</taxon>
        <taxon>Thermoplasmata</taxon>
        <taxon>Thermoplasmatales</taxon>
        <taxon>Ferroplasmaceae</taxon>
        <taxon>Ferroplasma</taxon>
    </lineage>
</organism>
<proteinExistence type="predicted"/>
<dbReference type="AlphaFoldDB" id="A0A1V0N307"/>
<evidence type="ECO:0000256" key="1">
    <source>
        <dbReference type="SAM" id="MobiDB-lite"/>
    </source>
</evidence>
<sequence length="48" mass="5713">MGLGKRDLNRKRKSIEMKIDELEQKARKNPMDKSIQTEINDLKKKLDK</sequence>
<dbReference type="STRING" id="74969.FAD_0569"/>
<dbReference type="OrthoDB" id="56179at2157"/>
<reference evidence="3 5" key="2">
    <citation type="submission" date="2020-05" db="EMBL/GenBank/DDBJ databases">
        <authorList>
            <person name="Zhang R."/>
        </authorList>
    </citation>
    <scope>NUCLEOTIDE SEQUENCE [LARGE SCALE GENOMIC DNA]</scope>
    <source>
        <strain evidence="3 5">DSM 28986</strain>
    </source>
</reference>
<evidence type="ECO:0000313" key="3">
    <source>
        <dbReference type="EMBL" id="NOL60028.1"/>
    </source>
</evidence>
<protein>
    <submittedName>
        <fullName evidence="2">Uncharacterized protein</fullName>
    </submittedName>
</protein>
<dbReference type="EMBL" id="CP015363">
    <property type="protein sequence ID" value="ARD84481.1"/>
    <property type="molecule type" value="Genomic_DNA"/>
</dbReference>
<name>A0A1V0N307_9ARCH</name>
<gene>
    <name evidence="2" type="ORF">FAD_0569</name>
    <name evidence="3" type="ORF">HLB00_04165</name>
</gene>
<dbReference type="KEGG" id="fai:FAD_0569"/>
<evidence type="ECO:0000313" key="2">
    <source>
        <dbReference type="EMBL" id="ARD84481.1"/>
    </source>
</evidence>
<keyword evidence="4" id="KW-1185">Reference proteome</keyword>